<dbReference type="Proteomes" id="UP000036893">
    <property type="component" value="Unassembled WGS sequence"/>
</dbReference>
<evidence type="ECO:0000256" key="1">
    <source>
        <dbReference type="SAM" id="MobiDB-lite"/>
    </source>
</evidence>
<feature type="compositionally biased region" description="Polar residues" evidence="1">
    <location>
        <begin position="131"/>
        <end position="155"/>
    </location>
</feature>
<reference evidence="2" key="1">
    <citation type="journal article" date="2015" name="Genome Announc.">
        <title>Draft Genome Sequence of the Pathogenic Filamentous Fungus Aspergillus udagawae Strain IFM 46973T.</title>
        <authorList>
            <person name="Kusuya Y."/>
            <person name="Takahashi-Nakaguchi A."/>
            <person name="Takahashi H."/>
            <person name="Yaguchi T."/>
        </authorList>
    </citation>
    <scope>NUCLEOTIDE SEQUENCE</scope>
    <source>
        <strain evidence="2">IFM 46973</strain>
    </source>
</reference>
<dbReference type="RefSeq" id="XP_043143630.1">
    <property type="nucleotide sequence ID" value="XM_043287695.1"/>
</dbReference>
<reference evidence="2" key="2">
    <citation type="submission" date="2021-01" db="EMBL/GenBank/DDBJ databases">
        <title>Pan-genome distribution and transcriptional activeness of fungal secondary metabolism genes in Aspergillus section Fumigati.</title>
        <authorList>
            <person name="Takahashi H."/>
            <person name="Umemura M."/>
            <person name="Ninomiya A."/>
            <person name="Kusuya Y."/>
            <person name="Urayama S."/>
            <person name="Shimizu M."/>
            <person name="Watanabe A."/>
            <person name="Kamei K."/>
            <person name="Yaguchi T."/>
            <person name="Hagiwara D."/>
        </authorList>
    </citation>
    <scope>NUCLEOTIDE SEQUENCE</scope>
    <source>
        <strain evidence="2">IFM 46973</strain>
    </source>
</reference>
<proteinExistence type="predicted"/>
<comment type="caution">
    <text evidence="2">The sequence shown here is derived from an EMBL/GenBank/DDBJ whole genome shotgun (WGS) entry which is preliminary data.</text>
</comment>
<dbReference type="EMBL" id="BBXM02000002">
    <property type="protein sequence ID" value="GIC86364.1"/>
    <property type="molecule type" value="Genomic_DNA"/>
</dbReference>
<gene>
    <name evidence="2" type="ORF">Aud_002734</name>
</gene>
<feature type="region of interest" description="Disordered" evidence="1">
    <location>
        <begin position="118"/>
        <end position="162"/>
    </location>
</feature>
<evidence type="ECO:0000313" key="3">
    <source>
        <dbReference type="Proteomes" id="UP000036893"/>
    </source>
</evidence>
<dbReference type="GeneID" id="66990210"/>
<accession>A0A8E0QKA8</accession>
<name>A0A8E0QKA8_9EURO</name>
<sequence length="162" mass="17152">MRAQRDHEYPPTAARAPDPYKNNLTFCISEPTYTAVSGDTRDSISLKYSVSPASLYMGDPISMTAATSPPAWNFTSRSLAIPPILLKTTTHVFLSKPPSAYHTQPVYGHVLCGAPQGGAATGAAPPPGVTSLPQTGSYTETAPPTNATVAKSTTFRGGKWRL</sequence>
<dbReference type="AlphaFoldDB" id="A0A8E0QKA8"/>
<organism evidence="2 3">
    <name type="scientific">Aspergillus udagawae</name>
    <dbReference type="NCBI Taxonomy" id="91492"/>
    <lineage>
        <taxon>Eukaryota</taxon>
        <taxon>Fungi</taxon>
        <taxon>Dikarya</taxon>
        <taxon>Ascomycota</taxon>
        <taxon>Pezizomycotina</taxon>
        <taxon>Eurotiomycetes</taxon>
        <taxon>Eurotiomycetidae</taxon>
        <taxon>Eurotiales</taxon>
        <taxon>Aspergillaceae</taxon>
        <taxon>Aspergillus</taxon>
        <taxon>Aspergillus subgen. Fumigati</taxon>
    </lineage>
</organism>
<protein>
    <submittedName>
        <fullName evidence="2">Uncharacterized protein</fullName>
    </submittedName>
</protein>
<evidence type="ECO:0000313" key="2">
    <source>
        <dbReference type="EMBL" id="GIC86364.1"/>
    </source>
</evidence>